<comment type="caution">
    <text evidence="3">The sequence shown here is derived from an EMBL/GenBank/DDBJ whole genome shotgun (WGS) entry which is preliminary data.</text>
</comment>
<dbReference type="RefSeq" id="WP_034527391.1">
    <property type="nucleotide sequence ID" value="NZ_BBAZ01000001.1"/>
</dbReference>
<organism evidence="3 4">
    <name type="scientific">Secundilactobacillus oryzae JCM 18671</name>
    <dbReference type="NCBI Taxonomy" id="1291743"/>
    <lineage>
        <taxon>Bacteria</taxon>
        <taxon>Bacillati</taxon>
        <taxon>Bacillota</taxon>
        <taxon>Bacilli</taxon>
        <taxon>Lactobacillales</taxon>
        <taxon>Lactobacillaceae</taxon>
        <taxon>Secundilactobacillus</taxon>
    </lineage>
</organism>
<evidence type="ECO:0000256" key="2">
    <source>
        <dbReference type="ARBA" id="ARBA00022649"/>
    </source>
</evidence>
<dbReference type="Proteomes" id="UP000028700">
    <property type="component" value="Unassembled WGS sequence"/>
</dbReference>
<protein>
    <submittedName>
        <fullName evidence="3">Uncharacterized protein</fullName>
    </submittedName>
</protein>
<dbReference type="STRING" id="1291743.LOSG293_110780"/>
<keyword evidence="4" id="KW-1185">Reference proteome</keyword>
<accession>A0A081BI94</accession>
<name>A0A081BI94_9LACO</name>
<dbReference type="InterPro" id="IPR011067">
    <property type="entry name" value="Plasmid_toxin/cell-grow_inhib"/>
</dbReference>
<dbReference type="OrthoDB" id="1957237at2"/>
<dbReference type="InterPro" id="IPR003477">
    <property type="entry name" value="PemK-like"/>
</dbReference>
<gene>
    <name evidence="3" type="ORF">LOSG293_110780</name>
</gene>
<dbReference type="EMBL" id="BBJM01000011">
    <property type="protein sequence ID" value="GAK47762.1"/>
    <property type="molecule type" value="Genomic_DNA"/>
</dbReference>
<keyword evidence="2" id="KW-1277">Toxin-antitoxin system</keyword>
<dbReference type="eggNOG" id="COG2337">
    <property type="taxonomic scope" value="Bacteria"/>
</dbReference>
<evidence type="ECO:0000313" key="3">
    <source>
        <dbReference type="EMBL" id="GAK47762.1"/>
    </source>
</evidence>
<dbReference type="AlphaFoldDB" id="A0A081BI94"/>
<reference evidence="3" key="1">
    <citation type="journal article" date="2014" name="Genome Announc.">
        <title>Draft Genome Sequence of Lactobacillus oryzae Strain SG293T.</title>
        <authorList>
            <person name="Tanizawa Y."/>
            <person name="Fujisawa T."/>
            <person name="Mochizuki T."/>
            <person name="Kaminuma E."/>
            <person name="Nakamura Y."/>
            <person name="Tohno M."/>
        </authorList>
    </citation>
    <scope>NUCLEOTIDE SEQUENCE [LARGE SCALE GENOMIC DNA]</scope>
    <source>
        <strain evidence="3">SG293</strain>
    </source>
</reference>
<evidence type="ECO:0000256" key="1">
    <source>
        <dbReference type="ARBA" id="ARBA00007521"/>
    </source>
</evidence>
<sequence>MSPTDKFNQANHNFKSIYYAGKQRERKNKPNKYKWLPDWTLNKSNYLLHEHDPQNRNKKVYKRGSIVNVDFGVNVGQELTGNHFAIILNKHDNSRNDKLTVIPLTSHEHPNTVKLDKTILNLSLEEFIQAAVRLSTINYALIYVLYTAAKKINPDTKTPYEQFLLNANKQETDEEKMVIQGLADSLNKDIPDNDSAIATLKNYPPLTEHSDNILDYIINNNISNKIIHDVNLVSEAMNKYKSYNKETWAKISDIQTVSKTRLIRINSADPIGKIKVSPSVLNTIDKEIRKQFTK</sequence>
<comment type="similarity">
    <text evidence="1">Belongs to the PemK/MazF family.</text>
</comment>
<evidence type="ECO:0000313" key="4">
    <source>
        <dbReference type="Proteomes" id="UP000028700"/>
    </source>
</evidence>
<dbReference type="SUPFAM" id="SSF50118">
    <property type="entry name" value="Cell growth inhibitor/plasmid maintenance toxic component"/>
    <property type="match status" value="1"/>
</dbReference>
<proteinExistence type="inferred from homology"/>
<dbReference type="Pfam" id="PF02452">
    <property type="entry name" value="PemK_toxin"/>
    <property type="match status" value="1"/>
</dbReference>
<dbReference type="GO" id="GO:0003677">
    <property type="term" value="F:DNA binding"/>
    <property type="evidence" value="ECO:0007669"/>
    <property type="project" value="InterPro"/>
</dbReference>
<dbReference type="Gene3D" id="2.30.30.110">
    <property type="match status" value="2"/>
</dbReference>